<sequence>MSGPVKVFFTGEHTDFIVFVESEDALQKFKKDSSIPLVDVVSIYKVFTTSSSRGSEGKLDEASKSQLSNEFGSSNVDEAIVKIVKEGSVRASANVATKRYTSTNDSFGPAT</sequence>
<dbReference type="InterPro" id="IPR036786">
    <property type="entry name" value="Ribosome_mat_SBDS_N_sf"/>
</dbReference>
<dbReference type="EMBL" id="KV454012">
    <property type="protein sequence ID" value="ODV96794.1"/>
    <property type="molecule type" value="Genomic_DNA"/>
</dbReference>
<gene>
    <name evidence="2" type="ORF">PACTADRAFT_79232</name>
</gene>
<dbReference type="AlphaFoldDB" id="A0A1E4TYI9"/>
<evidence type="ECO:0000313" key="2">
    <source>
        <dbReference type="EMBL" id="ODV96794.1"/>
    </source>
</evidence>
<reference evidence="3" key="1">
    <citation type="submission" date="2016-05" db="EMBL/GenBank/DDBJ databases">
        <title>Comparative genomics of biotechnologically important yeasts.</title>
        <authorList>
            <consortium name="DOE Joint Genome Institute"/>
            <person name="Riley R."/>
            <person name="Haridas S."/>
            <person name="Wolfe K.H."/>
            <person name="Lopes M.R."/>
            <person name="Hittinger C.T."/>
            <person name="Goker M."/>
            <person name="Salamov A."/>
            <person name="Wisecaver J."/>
            <person name="Long T.M."/>
            <person name="Aerts A.L."/>
            <person name="Barry K."/>
            <person name="Choi C."/>
            <person name="Clum A."/>
            <person name="Coughlan A.Y."/>
            <person name="Deshpande S."/>
            <person name="Douglass A.P."/>
            <person name="Hanson S.J."/>
            <person name="Klenk H.-P."/>
            <person name="Labutti K."/>
            <person name="Lapidus A."/>
            <person name="Lindquist E."/>
            <person name="Lipzen A."/>
            <person name="Meier-Kolthoff J.P."/>
            <person name="Ohm R.A."/>
            <person name="Otillar R.P."/>
            <person name="Pangilinan J."/>
            <person name="Peng Y."/>
            <person name="Rokas A."/>
            <person name="Rosa C.A."/>
            <person name="Scheuner C."/>
            <person name="Sibirny A.A."/>
            <person name="Slot J.C."/>
            <person name="Stielow J.B."/>
            <person name="Sun H."/>
            <person name="Kurtzman C.P."/>
            <person name="Blackwell M."/>
            <person name="Grigoriev I.V."/>
            <person name="Jeffries T.W."/>
        </authorList>
    </citation>
    <scope>NUCLEOTIDE SEQUENCE [LARGE SCALE GENOMIC DNA]</scope>
    <source>
        <strain evidence="3">NRRL Y-2460</strain>
    </source>
</reference>
<dbReference type="Pfam" id="PF01172">
    <property type="entry name" value="SBDS_N"/>
    <property type="match status" value="1"/>
</dbReference>
<dbReference type="Proteomes" id="UP000094236">
    <property type="component" value="Unassembled WGS sequence"/>
</dbReference>
<protein>
    <recommendedName>
        <fullName evidence="1">Ribosome maturation protein SDO1/SBDS N-terminal domain-containing protein</fullName>
    </recommendedName>
</protein>
<dbReference type="OrthoDB" id="2567806at2759"/>
<keyword evidence="3" id="KW-1185">Reference proteome</keyword>
<feature type="domain" description="Ribosome maturation protein SDO1/SBDS N-terminal" evidence="1">
    <location>
        <begin position="5"/>
        <end position="94"/>
    </location>
</feature>
<proteinExistence type="predicted"/>
<evidence type="ECO:0000313" key="3">
    <source>
        <dbReference type="Proteomes" id="UP000094236"/>
    </source>
</evidence>
<name>A0A1E4TYI9_PACTA</name>
<dbReference type="STRING" id="669874.A0A1E4TYI9"/>
<dbReference type="SUPFAM" id="SSF89895">
    <property type="entry name" value="FYSH domain"/>
    <property type="match status" value="1"/>
</dbReference>
<dbReference type="InterPro" id="IPR019783">
    <property type="entry name" value="SDO1/SBDS_N"/>
</dbReference>
<accession>A0A1E4TYI9</accession>
<evidence type="ECO:0000259" key="1">
    <source>
        <dbReference type="Pfam" id="PF01172"/>
    </source>
</evidence>
<dbReference type="Gene3D" id="3.30.1250.10">
    <property type="entry name" value="Ribosome maturation protein SBDS, N-terminal domain"/>
    <property type="match status" value="1"/>
</dbReference>
<organism evidence="2 3">
    <name type="scientific">Pachysolen tannophilus NRRL Y-2460</name>
    <dbReference type="NCBI Taxonomy" id="669874"/>
    <lineage>
        <taxon>Eukaryota</taxon>
        <taxon>Fungi</taxon>
        <taxon>Dikarya</taxon>
        <taxon>Ascomycota</taxon>
        <taxon>Saccharomycotina</taxon>
        <taxon>Pichiomycetes</taxon>
        <taxon>Pachysolenaceae</taxon>
        <taxon>Pachysolen</taxon>
    </lineage>
</organism>